<dbReference type="SUPFAM" id="SSF56349">
    <property type="entry name" value="DNA breaking-rejoining enzymes"/>
    <property type="match status" value="1"/>
</dbReference>
<sequence length="449" mass="51865">MKRTQIKKRPLSDTTLANLEPEEKEYRELDSDGLYFRVKPDGNKSWQLRYKKSNGKYSWLGLGGFKNISGAQARVIAEEWRKRIKSGIDPTEYKLELQQEQTGEFKFQQLAIEYCNSKTWTDDTRSRNEGALRNHVYPVMGKRDYREITKKEWYELIQSIQKKPHPKTGKPIIEMGNRVKQLCQDAYSLAEVTGRIDYNPLIGLEKFLEKHITVNMPHVSIEELPDLIRSIRAFPSRQTSIGLQLSLLLGCRPSEIRKAVWTELNADMTLWTIPSHRMKKRIEHKVPLPKQAIELLHELKTYSGDSPYLFRGRFTPSKPISNNTFGNALKDMGYTGKQTPHGFRHILSTSLREKGFQRDYVESALAHKLGGVEGTYNKAIYLEQRRVMMQSWANHLDALADGQAVVQESDPINELSAKLQLSELQLELLKQHFESTIFDNEIEEVKDVA</sequence>
<keyword evidence="2" id="KW-0229">DNA integration</keyword>
<dbReference type="PANTHER" id="PTHR30629:SF2">
    <property type="entry name" value="PROPHAGE INTEGRASE INTS-RELATED"/>
    <property type="match status" value="1"/>
</dbReference>
<dbReference type="GO" id="GO:0003677">
    <property type="term" value="F:DNA binding"/>
    <property type="evidence" value="ECO:0007669"/>
    <property type="project" value="UniProtKB-KW"/>
</dbReference>
<dbReference type="Gene3D" id="3.30.160.390">
    <property type="entry name" value="Integrase, DNA-binding domain"/>
    <property type="match status" value="1"/>
</dbReference>
<evidence type="ECO:0000259" key="5">
    <source>
        <dbReference type="PROSITE" id="PS51898"/>
    </source>
</evidence>
<dbReference type="Proteomes" id="UP000242317">
    <property type="component" value="Unassembled WGS sequence"/>
</dbReference>
<dbReference type="InterPro" id="IPR053876">
    <property type="entry name" value="Phage_int_M"/>
</dbReference>
<dbReference type="InterPro" id="IPR038488">
    <property type="entry name" value="Integrase_DNA-bd_sf"/>
</dbReference>
<dbReference type="Pfam" id="PF00589">
    <property type="entry name" value="Phage_integrase"/>
    <property type="match status" value="1"/>
</dbReference>
<keyword evidence="7" id="KW-1185">Reference proteome</keyword>
<dbReference type="InterPro" id="IPR050808">
    <property type="entry name" value="Phage_Integrase"/>
</dbReference>
<keyword evidence="3" id="KW-0238">DNA-binding</keyword>
<dbReference type="InterPro" id="IPR025166">
    <property type="entry name" value="Integrase_DNA_bind_dom"/>
</dbReference>
<proteinExistence type="inferred from homology"/>
<dbReference type="Pfam" id="PF22022">
    <property type="entry name" value="Phage_int_M"/>
    <property type="match status" value="1"/>
</dbReference>
<evidence type="ECO:0000313" key="6">
    <source>
        <dbReference type="EMBL" id="SDC04937.1"/>
    </source>
</evidence>
<protein>
    <submittedName>
        <fullName evidence="6">Integrase</fullName>
    </submittedName>
</protein>
<evidence type="ECO:0000256" key="4">
    <source>
        <dbReference type="ARBA" id="ARBA00023172"/>
    </source>
</evidence>
<dbReference type="OrthoDB" id="9795573at2"/>
<dbReference type="RefSeq" id="WP_092617500.1">
    <property type="nucleotide sequence ID" value="NZ_FMYK01000003.1"/>
</dbReference>
<dbReference type="PROSITE" id="PS51898">
    <property type="entry name" value="TYR_RECOMBINASE"/>
    <property type="match status" value="1"/>
</dbReference>
<name>A0A1G6IEG3_9GAMM</name>
<dbReference type="CDD" id="cd00801">
    <property type="entry name" value="INT_P4_C"/>
    <property type="match status" value="1"/>
</dbReference>
<organism evidence="6 7">
    <name type="scientific">Acinetobacter marinus</name>
    <dbReference type="NCBI Taxonomy" id="281375"/>
    <lineage>
        <taxon>Bacteria</taxon>
        <taxon>Pseudomonadati</taxon>
        <taxon>Pseudomonadota</taxon>
        <taxon>Gammaproteobacteria</taxon>
        <taxon>Moraxellales</taxon>
        <taxon>Moraxellaceae</taxon>
        <taxon>Acinetobacter</taxon>
    </lineage>
</organism>
<dbReference type="InterPro" id="IPR010998">
    <property type="entry name" value="Integrase_recombinase_N"/>
</dbReference>
<comment type="similarity">
    <text evidence="1">Belongs to the 'phage' integrase family.</text>
</comment>
<evidence type="ECO:0000256" key="3">
    <source>
        <dbReference type="ARBA" id="ARBA00023125"/>
    </source>
</evidence>
<dbReference type="GO" id="GO:0006310">
    <property type="term" value="P:DNA recombination"/>
    <property type="evidence" value="ECO:0007669"/>
    <property type="project" value="UniProtKB-KW"/>
</dbReference>
<dbReference type="GO" id="GO:0015074">
    <property type="term" value="P:DNA integration"/>
    <property type="evidence" value="ECO:0007669"/>
    <property type="project" value="UniProtKB-KW"/>
</dbReference>
<dbReference type="AlphaFoldDB" id="A0A1G6IEG3"/>
<dbReference type="InterPro" id="IPR011010">
    <property type="entry name" value="DNA_brk_join_enz"/>
</dbReference>
<accession>A0A1G6IEG3</accession>
<evidence type="ECO:0000313" key="7">
    <source>
        <dbReference type="Proteomes" id="UP000242317"/>
    </source>
</evidence>
<reference evidence="7" key="1">
    <citation type="submission" date="2016-09" db="EMBL/GenBank/DDBJ databases">
        <authorList>
            <person name="Varghese N."/>
            <person name="Submissions S."/>
        </authorList>
    </citation>
    <scope>NUCLEOTIDE SEQUENCE [LARGE SCALE GENOMIC DNA]</scope>
    <source>
        <strain evidence="7">ANC 3699</strain>
    </source>
</reference>
<dbReference type="InterPro" id="IPR013762">
    <property type="entry name" value="Integrase-like_cat_sf"/>
</dbReference>
<dbReference type="PANTHER" id="PTHR30629">
    <property type="entry name" value="PROPHAGE INTEGRASE"/>
    <property type="match status" value="1"/>
</dbReference>
<dbReference type="Pfam" id="PF13356">
    <property type="entry name" value="Arm-DNA-bind_3"/>
    <property type="match status" value="1"/>
</dbReference>
<dbReference type="Gene3D" id="1.10.443.10">
    <property type="entry name" value="Intergrase catalytic core"/>
    <property type="match status" value="1"/>
</dbReference>
<feature type="domain" description="Tyr recombinase" evidence="5">
    <location>
        <begin position="214"/>
        <end position="389"/>
    </location>
</feature>
<evidence type="ECO:0000256" key="2">
    <source>
        <dbReference type="ARBA" id="ARBA00022908"/>
    </source>
</evidence>
<keyword evidence="4" id="KW-0233">DNA recombination</keyword>
<gene>
    <name evidence="6" type="ORF">SAMN05421749_10315</name>
</gene>
<dbReference type="Gene3D" id="1.10.150.130">
    <property type="match status" value="1"/>
</dbReference>
<evidence type="ECO:0000256" key="1">
    <source>
        <dbReference type="ARBA" id="ARBA00008857"/>
    </source>
</evidence>
<dbReference type="InterPro" id="IPR002104">
    <property type="entry name" value="Integrase_catalytic"/>
</dbReference>
<dbReference type="EMBL" id="FMYK01000003">
    <property type="protein sequence ID" value="SDC04937.1"/>
    <property type="molecule type" value="Genomic_DNA"/>
</dbReference>